<proteinExistence type="predicted"/>
<comment type="caution">
    <text evidence="1">The sequence shown here is derived from an EMBL/GenBank/DDBJ whole genome shotgun (WGS) entry which is preliminary data.</text>
</comment>
<reference evidence="1" key="1">
    <citation type="submission" date="2023-05" db="EMBL/GenBank/DDBJ databases">
        <title>Cataloging the Phylogenetic Diversity of Human Bladder Bacteria.</title>
        <authorList>
            <person name="Du J."/>
        </authorList>
    </citation>
    <scope>NUCLEOTIDE SEQUENCE</scope>
    <source>
        <strain evidence="1">UMB1050</strain>
    </source>
</reference>
<dbReference type="EMBL" id="JASOPA010000001">
    <property type="protein sequence ID" value="MDK7241693.1"/>
    <property type="molecule type" value="Genomic_DNA"/>
</dbReference>
<gene>
    <name evidence="1" type="ORF">QP451_01360</name>
</gene>
<organism evidence="1 2">
    <name type="scientific">Neisseria subflava</name>
    <dbReference type="NCBI Taxonomy" id="28449"/>
    <lineage>
        <taxon>Bacteria</taxon>
        <taxon>Pseudomonadati</taxon>
        <taxon>Pseudomonadota</taxon>
        <taxon>Betaproteobacteria</taxon>
        <taxon>Neisseriales</taxon>
        <taxon>Neisseriaceae</taxon>
        <taxon>Neisseria</taxon>
    </lineage>
</organism>
<evidence type="ECO:0000313" key="1">
    <source>
        <dbReference type="EMBL" id="MDK7241693.1"/>
    </source>
</evidence>
<name>A0AAW6Y6M1_NEISU</name>
<evidence type="ECO:0000313" key="2">
    <source>
        <dbReference type="Proteomes" id="UP001236303"/>
    </source>
</evidence>
<accession>A0AAW6Y6M1</accession>
<protein>
    <submittedName>
        <fullName evidence="1">Phage tail protein I</fullName>
    </submittedName>
</protein>
<dbReference type="Proteomes" id="UP001236303">
    <property type="component" value="Unassembled WGS sequence"/>
</dbReference>
<dbReference type="RefSeq" id="WP_070814016.1">
    <property type="nucleotide sequence ID" value="NZ_JAIMJJ010000041.1"/>
</dbReference>
<dbReference type="AlphaFoldDB" id="A0AAW6Y6M1"/>
<dbReference type="InterPro" id="IPR006521">
    <property type="entry name" value="Tail_protein_I"/>
</dbReference>
<dbReference type="Pfam" id="PF09684">
    <property type="entry name" value="Tail_P2_I"/>
    <property type="match status" value="1"/>
</dbReference>
<dbReference type="NCBIfam" id="TIGR01634">
    <property type="entry name" value="tail_P2_I"/>
    <property type="match status" value="1"/>
</dbReference>
<sequence length="193" mass="22190">MPTVIPTNNTDLLQALARLTSQELATVFDLAVITKSRIPDSCPPEFIPWLAWERSIGSDEGWNITDTEIARRKLIENYIQKHQHKGTPSVIRRLFRDLGYGEIQIIENTANLYWNGNAVFDGTHLFGGSNGEWAKYSIKLSRPVTNNEAQKLREWLERIVPLRCELHSLDYRDHPIYWNGEITFDGSYNFGIA</sequence>